<dbReference type="Pfam" id="PF02082">
    <property type="entry name" value="Rrf2"/>
    <property type="match status" value="1"/>
</dbReference>
<sequence>MIFSKSFGYALRSILYIALLQDEDRKIQADEVAEKLAMPRHFEGKILKRLVKENLLISAKGPHGGFSLHPQTLSTSIFRVVEITDGLTSFNNCVLRLRECNSEKPCPLHDKMVEIKMAMKDVLEKTLISDLLTEDKEEFIKSICTLDVEDLLQKKAEISQ</sequence>
<name>A0A9X3BI11_9BACT</name>
<dbReference type="GO" id="GO:0003700">
    <property type="term" value="F:DNA-binding transcription factor activity"/>
    <property type="evidence" value="ECO:0007669"/>
    <property type="project" value="TreeGrafter"/>
</dbReference>
<dbReference type="Gene3D" id="1.10.10.10">
    <property type="entry name" value="Winged helix-like DNA-binding domain superfamily/Winged helix DNA-binding domain"/>
    <property type="match status" value="1"/>
</dbReference>
<organism evidence="1 2">
    <name type="scientific">Paraflavisolibacter caeni</name>
    <dbReference type="NCBI Taxonomy" id="2982496"/>
    <lineage>
        <taxon>Bacteria</taxon>
        <taxon>Pseudomonadati</taxon>
        <taxon>Bacteroidota</taxon>
        <taxon>Chitinophagia</taxon>
        <taxon>Chitinophagales</taxon>
        <taxon>Chitinophagaceae</taxon>
        <taxon>Paraflavisolibacter</taxon>
    </lineage>
</organism>
<dbReference type="SUPFAM" id="SSF46785">
    <property type="entry name" value="Winged helix' DNA-binding domain"/>
    <property type="match status" value="1"/>
</dbReference>
<dbReference type="EMBL" id="JAOTIF010000006">
    <property type="protein sequence ID" value="MCU7549488.1"/>
    <property type="molecule type" value="Genomic_DNA"/>
</dbReference>
<comment type="caution">
    <text evidence="1">The sequence shown here is derived from an EMBL/GenBank/DDBJ whole genome shotgun (WGS) entry which is preliminary data.</text>
</comment>
<dbReference type="PROSITE" id="PS51197">
    <property type="entry name" value="HTH_RRF2_2"/>
    <property type="match status" value="1"/>
</dbReference>
<evidence type="ECO:0000313" key="1">
    <source>
        <dbReference type="EMBL" id="MCU7549488.1"/>
    </source>
</evidence>
<dbReference type="AlphaFoldDB" id="A0A9X3BI11"/>
<accession>A0A9X3BI11</accession>
<gene>
    <name evidence="1" type="ORF">OCK74_10205</name>
</gene>
<dbReference type="InterPro" id="IPR036390">
    <property type="entry name" value="WH_DNA-bd_sf"/>
</dbReference>
<dbReference type="PANTHER" id="PTHR33221:SF14">
    <property type="entry name" value="HTH-TYPE TRANSCRIPTIONAL REGULATOR AQ_268-RELATED"/>
    <property type="match status" value="1"/>
</dbReference>
<reference evidence="1" key="1">
    <citation type="submission" date="2022-09" db="EMBL/GenBank/DDBJ databases">
        <authorList>
            <person name="Yuan C."/>
            <person name="Ke Z."/>
        </authorList>
    </citation>
    <scope>NUCLEOTIDE SEQUENCE</scope>
    <source>
        <strain evidence="1">LB-8</strain>
    </source>
</reference>
<dbReference type="PANTHER" id="PTHR33221">
    <property type="entry name" value="WINGED HELIX-TURN-HELIX TRANSCRIPTIONAL REGULATOR, RRF2 FAMILY"/>
    <property type="match status" value="1"/>
</dbReference>
<dbReference type="GO" id="GO:0005829">
    <property type="term" value="C:cytosol"/>
    <property type="evidence" value="ECO:0007669"/>
    <property type="project" value="TreeGrafter"/>
</dbReference>
<evidence type="ECO:0000313" key="2">
    <source>
        <dbReference type="Proteomes" id="UP001155483"/>
    </source>
</evidence>
<protein>
    <submittedName>
        <fullName evidence="1">Rrf2 family transcriptional regulator</fullName>
    </submittedName>
</protein>
<dbReference type="RefSeq" id="WP_279296932.1">
    <property type="nucleotide sequence ID" value="NZ_JAOTIF010000006.1"/>
</dbReference>
<proteinExistence type="predicted"/>
<dbReference type="Proteomes" id="UP001155483">
    <property type="component" value="Unassembled WGS sequence"/>
</dbReference>
<keyword evidence="2" id="KW-1185">Reference proteome</keyword>
<dbReference type="InterPro" id="IPR000944">
    <property type="entry name" value="Tscrpt_reg_Rrf2"/>
</dbReference>
<dbReference type="NCBIfam" id="TIGR00738">
    <property type="entry name" value="rrf2_super"/>
    <property type="match status" value="1"/>
</dbReference>
<reference evidence="1" key="2">
    <citation type="submission" date="2023-04" db="EMBL/GenBank/DDBJ databases">
        <title>Paracnuella aquatica gen. nov., sp. nov., a member of the family Chitinophagaceae isolated from a hot spring.</title>
        <authorList>
            <person name="Wang C."/>
        </authorList>
    </citation>
    <scope>NUCLEOTIDE SEQUENCE</scope>
    <source>
        <strain evidence="1">LB-8</strain>
    </source>
</reference>
<dbReference type="InterPro" id="IPR036388">
    <property type="entry name" value="WH-like_DNA-bd_sf"/>
</dbReference>